<dbReference type="PANTHER" id="PTHR43445">
    <property type="entry name" value="UDP-N-ACETYLMURAMATE--L-ALANINE LIGASE-RELATED"/>
    <property type="match status" value="1"/>
</dbReference>
<dbReference type="NCBIfam" id="TIGR01081">
    <property type="entry name" value="mpl"/>
    <property type="match status" value="1"/>
</dbReference>
<dbReference type="Pfam" id="PF01225">
    <property type="entry name" value="Mur_ligase"/>
    <property type="match status" value="1"/>
</dbReference>
<dbReference type="InterPro" id="IPR036615">
    <property type="entry name" value="Mur_ligase_C_dom_sf"/>
</dbReference>
<evidence type="ECO:0000259" key="5">
    <source>
        <dbReference type="Pfam" id="PF02875"/>
    </source>
</evidence>
<accession>A0AAF3EM78</accession>
<dbReference type="Pfam" id="PF08245">
    <property type="entry name" value="Mur_ligase_M"/>
    <property type="match status" value="1"/>
</dbReference>
<dbReference type="GO" id="GO:0016881">
    <property type="term" value="F:acid-amino acid ligase activity"/>
    <property type="evidence" value="ECO:0007669"/>
    <property type="project" value="InterPro"/>
</dbReference>
<dbReference type="WBParaSite" id="MBELARI_LOCUS15144">
    <property type="protein sequence ID" value="MBELARI_LOCUS15144"/>
    <property type="gene ID" value="MBELARI_LOCUS15144"/>
</dbReference>
<dbReference type="PANTHER" id="PTHR43445:SF5">
    <property type="entry name" value="UDP-N-ACETYLMURAMATE--L-ALANYL-GAMMA-D-GLUTAMYL-MESO-2,6-DIAMINOHEPTANDIOATE LIGASE"/>
    <property type="match status" value="1"/>
</dbReference>
<name>A0AAF3EM78_9BILA</name>
<dbReference type="Gene3D" id="3.40.1190.10">
    <property type="entry name" value="Mur-like, catalytic domain"/>
    <property type="match status" value="1"/>
</dbReference>
<keyword evidence="3" id="KW-0067">ATP-binding</keyword>
<dbReference type="SUPFAM" id="SSF53623">
    <property type="entry name" value="MurD-like peptide ligases, catalytic domain"/>
    <property type="match status" value="1"/>
</dbReference>
<dbReference type="InterPro" id="IPR004101">
    <property type="entry name" value="Mur_ligase_C"/>
</dbReference>
<feature type="domain" description="Mur ligase N-terminal catalytic" evidence="4">
    <location>
        <begin position="1"/>
        <end position="87"/>
    </location>
</feature>
<dbReference type="Gene3D" id="3.90.190.20">
    <property type="entry name" value="Mur ligase, C-terminal domain"/>
    <property type="match status" value="1"/>
</dbReference>
<dbReference type="SUPFAM" id="SSF53244">
    <property type="entry name" value="MurD-like peptide ligases, peptide-binding domain"/>
    <property type="match status" value="1"/>
</dbReference>
<dbReference type="InterPro" id="IPR000713">
    <property type="entry name" value="Mur_ligase_N"/>
</dbReference>
<protein>
    <recommendedName>
        <fullName evidence="9">UDP-N-acetylmuramate:L-alanyl-gamma-D-glutamyl-meso-diaminopimelate ligase</fullName>
    </recommendedName>
</protein>
<evidence type="ECO:0000313" key="7">
    <source>
        <dbReference type="Proteomes" id="UP000887575"/>
    </source>
</evidence>
<proteinExistence type="predicted"/>
<dbReference type="InterPro" id="IPR005757">
    <property type="entry name" value="Mpl"/>
</dbReference>
<reference evidence="8" key="1">
    <citation type="submission" date="2024-02" db="UniProtKB">
        <authorList>
            <consortium name="WormBaseParasite"/>
        </authorList>
    </citation>
    <scope>IDENTIFICATION</scope>
</reference>
<evidence type="ECO:0000256" key="3">
    <source>
        <dbReference type="ARBA" id="ARBA00022840"/>
    </source>
</evidence>
<feature type="domain" description="Mur ligase central" evidence="6">
    <location>
        <begin position="98"/>
        <end position="282"/>
    </location>
</feature>
<evidence type="ECO:0008006" key="9">
    <source>
        <dbReference type="Google" id="ProtNLM"/>
    </source>
</evidence>
<evidence type="ECO:0000313" key="8">
    <source>
        <dbReference type="WBParaSite" id="MBELARI_LOCUS15144"/>
    </source>
</evidence>
<keyword evidence="2" id="KW-0547">Nucleotide-binding</keyword>
<dbReference type="GO" id="GO:0005524">
    <property type="term" value="F:ATP binding"/>
    <property type="evidence" value="ECO:0007669"/>
    <property type="project" value="UniProtKB-KW"/>
</dbReference>
<evidence type="ECO:0000259" key="4">
    <source>
        <dbReference type="Pfam" id="PF01225"/>
    </source>
</evidence>
<feature type="domain" description="Mur ligase C-terminal" evidence="5">
    <location>
        <begin position="304"/>
        <end position="419"/>
    </location>
</feature>
<organism evidence="7 8">
    <name type="scientific">Mesorhabditis belari</name>
    <dbReference type="NCBI Taxonomy" id="2138241"/>
    <lineage>
        <taxon>Eukaryota</taxon>
        <taxon>Metazoa</taxon>
        <taxon>Ecdysozoa</taxon>
        <taxon>Nematoda</taxon>
        <taxon>Chromadorea</taxon>
        <taxon>Rhabditida</taxon>
        <taxon>Rhabditina</taxon>
        <taxon>Rhabditomorpha</taxon>
        <taxon>Rhabditoidea</taxon>
        <taxon>Rhabditidae</taxon>
        <taxon>Mesorhabditinae</taxon>
        <taxon>Mesorhabditis</taxon>
    </lineage>
</organism>
<dbReference type="Pfam" id="PF02875">
    <property type="entry name" value="Mur_ligase_C"/>
    <property type="match status" value="1"/>
</dbReference>
<keyword evidence="1" id="KW-0436">Ligase</keyword>
<dbReference type="InterPro" id="IPR036565">
    <property type="entry name" value="Mur-like_cat_sf"/>
</dbReference>
<evidence type="ECO:0000256" key="1">
    <source>
        <dbReference type="ARBA" id="ARBA00022598"/>
    </source>
</evidence>
<dbReference type="AlphaFoldDB" id="A0AAF3EM78"/>
<dbReference type="Proteomes" id="UP000887575">
    <property type="component" value="Unassembled WGS sequence"/>
</dbReference>
<keyword evidence="7" id="KW-1185">Reference proteome</keyword>
<evidence type="ECO:0000259" key="6">
    <source>
        <dbReference type="Pfam" id="PF08245"/>
    </source>
</evidence>
<evidence type="ECO:0000256" key="2">
    <source>
        <dbReference type="ARBA" id="ARBA00022741"/>
    </source>
</evidence>
<dbReference type="InterPro" id="IPR050061">
    <property type="entry name" value="MurCDEF_pg_biosynth"/>
</dbReference>
<dbReference type="GO" id="GO:0071555">
    <property type="term" value="P:cell wall organization"/>
    <property type="evidence" value="ECO:0007669"/>
    <property type="project" value="InterPro"/>
</dbReference>
<sequence>MGSIALLARELGHKVTGADENSHPPMSTMLEAHGIEIISNYSVSQLTPRPDLVIVGKTRALARGNPIIEYIMNEKISFVSGPQWIYESILKDRWVIAVSGTHGKTSTTSMIVWIMEKAGLNPGYLIGGVPVGLPGSSRLSQESPYFVIEADEYGTAFFDERPKMLLYYPKTLIINNLEMDHGDFYETLKEIEIQFDNLVKMIPSNGLIVHPTGSAAIDRVISDGCWTRRETTGGNGNWTTKLLLSDGSSFEVFQNGKLQGKIEWDLIGDHFVSNSLSAIAAVNHIGVSSAISINALHSFKLPKRRLEKFGQIGNIEIIIDYGHHPTAFQANLKALRNKYGKDTKIFTAIDPSTGSLKLGIHQDTMLESTKEADFAYFWKTEKLHWDIERIRRQCEEDCRFEIYSSVEEIIDHFLKSINNNVTERVIFIAFTSFAFDNLPQKLFKNLQDGVTGNEKKEL</sequence>
<dbReference type="SUPFAM" id="SSF51984">
    <property type="entry name" value="MurCD N-terminal domain"/>
    <property type="match status" value="1"/>
</dbReference>
<dbReference type="InterPro" id="IPR013221">
    <property type="entry name" value="Mur_ligase_cen"/>
</dbReference>
<dbReference type="Gene3D" id="3.40.50.720">
    <property type="entry name" value="NAD(P)-binding Rossmann-like Domain"/>
    <property type="match status" value="1"/>
</dbReference>